<proteinExistence type="predicted"/>
<evidence type="ECO:0000313" key="3">
    <source>
        <dbReference type="Proteomes" id="UP000501076"/>
    </source>
</evidence>
<dbReference type="GO" id="GO:0016787">
    <property type="term" value="F:hydrolase activity"/>
    <property type="evidence" value="ECO:0007669"/>
    <property type="project" value="UniProtKB-KW"/>
</dbReference>
<dbReference type="InterPro" id="IPR036514">
    <property type="entry name" value="SGNH_hydro_sf"/>
</dbReference>
<name>A0A6M6E2Q3_PRIMG</name>
<dbReference type="Gene3D" id="3.40.50.1110">
    <property type="entry name" value="SGNH hydrolase"/>
    <property type="match status" value="1"/>
</dbReference>
<dbReference type="AlphaFoldDB" id="A0A6M6E2Q3"/>
<reference evidence="2 3" key="1">
    <citation type="submission" date="2019-10" db="EMBL/GenBank/DDBJ databases">
        <title>Complete genome sequences for adaption low water activity.</title>
        <authorList>
            <person name="Zhao L."/>
            <person name="Zhong J."/>
        </authorList>
    </citation>
    <scope>NUCLEOTIDE SEQUENCE [LARGE SCALE GENOMIC DNA]</scope>
    <source>
        <strain evidence="2 3">FDU301</strain>
    </source>
</reference>
<gene>
    <name evidence="2" type="ORF">FDZ14_22040</name>
</gene>
<evidence type="ECO:0000313" key="2">
    <source>
        <dbReference type="EMBL" id="QJX78737.1"/>
    </source>
</evidence>
<sequence>MKIWINILAIIVFIGAISAGKMYWNNKVSEQSVSRPTKIEASNDTNNAENTWGEHTQNLPKSIKTKIQKAEQTKTSLKLVIVGAAPKEEVKVTWGELVKKKIEDSYGSSLINVDVHEYKDMTTLQFIKSNAYKEIAKARPDVLLFEPFLLNDNGVVGIENTLENINIILSHLRSQNEQLITILQPSAPVYKANNYPNDAEALKQFAKENGYDYLNHWTAWPDYRSEGILNYLTKTPGQPNDDGEKLWAQYLENYFTNSESNL</sequence>
<feature type="region of interest" description="Disordered" evidence="1">
    <location>
        <begin position="35"/>
        <end position="55"/>
    </location>
</feature>
<dbReference type="SUPFAM" id="SSF52266">
    <property type="entry name" value="SGNH hydrolase"/>
    <property type="match status" value="1"/>
</dbReference>
<organism evidence="2 3">
    <name type="scientific">Priestia megaterium</name>
    <name type="common">Bacillus megaterium</name>
    <dbReference type="NCBI Taxonomy" id="1404"/>
    <lineage>
        <taxon>Bacteria</taxon>
        <taxon>Bacillati</taxon>
        <taxon>Bacillota</taxon>
        <taxon>Bacilli</taxon>
        <taxon>Bacillales</taxon>
        <taxon>Bacillaceae</taxon>
        <taxon>Priestia</taxon>
    </lineage>
</organism>
<protein>
    <submittedName>
        <fullName evidence="2">SGNH/GDSL hydrolase family protein</fullName>
    </submittedName>
</protein>
<dbReference type="RefSeq" id="WP_171777585.1">
    <property type="nucleotide sequence ID" value="NZ_CP045272.1"/>
</dbReference>
<evidence type="ECO:0000256" key="1">
    <source>
        <dbReference type="SAM" id="MobiDB-lite"/>
    </source>
</evidence>
<dbReference type="Proteomes" id="UP000501076">
    <property type="component" value="Chromosome"/>
</dbReference>
<keyword evidence="2" id="KW-0378">Hydrolase</keyword>
<accession>A0A6M6E2Q3</accession>
<dbReference type="EMBL" id="CP045272">
    <property type="protein sequence ID" value="QJX78737.1"/>
    <property type="molecule type" value="Genomic_DNA"/>
</dbReference>